<evidence type="ECO:0000256" key="1">
    <source>
        <dbReference type="SAM" id="MobiDB-lite"/>
    </source>
</evidence>
<keyword evidence="3" id="KW-1185">Reference proteome</keyword>
<organism evidence="2 3">
    <name type="scientific">Ceratodon purpureus</name>
    <name type="common">Fire moss</name>
    <name type="synonym">Dicranum purpureum</name>
    <dbReference type="NCBI Taxonomy" id="3225"/>
    <lineage>
        <taxon>Eukaryota</taxon>
        <taxon>Viridiplantae</taxon>
        <taxon>Streptophyta</taxon>
        <taxon>Embryophyta</taxon>
        <taxon>Bryophyta</taxon>
        <taxon>Bryophytina</taxon>
        <taxon>Bryopsida</taxon>
        <taxon>Dicranidae</taxon>
        <taxon>Pseudoditrichales</taxon>
        <taxon>Ditrichaceae</taxon>
        <taxon>Ceratodon</taxon>
    </lineage>
</organism>
<reference evidence="2 3" key="1">
    <citation type="submission" date="2020-06" db="EMBL/GenBank/DDBJ databases">
        <title>WGS assembly of Ceratodon purpureus strain R40.</title>
        <authorList>
            <person name="Carey S.B."/>
            <person name="Jenkins J."/>
            <person name="Shu S."/>
            <person name="Lovell J.T."/>
            <person name="Sreedasyam A."/>
            <person name="Maumus F."/>
            <person name="Tiley G.P."/>
            <person name="Fernandez-Pozo N."/>
            <person name="Barry K."/>
            <person name="Chen C."/>
            <person name="Wang M."/>
            <person name="Lipzen A."/>
            <person name="Daum C."/>
            <person name="Saski C.A."/>
            <person name="Payton A.C."/>
            <person name="Mcbreen J.C."/>
            <person name="Conrad R.E."/>
            <person name="Kollar L.M."/>
            <person name="Olsson S."/>
            <person name="Huttunen S."/>
            <person name="Landis J.B."/>
            <person name="Wickett N.J."/>
            <person name="Johnson M.G."/>
            <person name="Rensing S.A."/>
            <person name="Grimwood J."/>
            <person name="Schmutz J."/>
            <person name="Mcdaniel S.F."/>
        </authorList>
    </citation>
    <scope>NUCLEOTIDE SEQUENCE [LARGE SCALE GENOMIC DNA]</scope>
    <source>
        <strain evidence="2 3">R40</strain>
    </source>
</reference>
<dbReference type="Proteomes" id="UP000822688">
    <property type="component" value="Chromosome 6"/>
</dbReference>
<proteinExistence type="predicted"/>
<evidence type="ECO:0000313" key="3">
    <source>
        <dbReference type="Proteomes" id="UP000822688"/>
    </source>
</evidence>
<evidence type="ECO:0000313" key="2">
    <source>
        <dbReference type="EMBL" id="KAG0570495.1"/>
    </source>
</evidence>
<dbReference type="EMBL" id="CM026427">
    <property type="protein sequence ID" value="KAG0570495.1"/>
    <property type="molecule type" value="Genomic_DNA"/>
</dbReference>
<comment type="caution">
    <text evidence="2">The sequence shown here is derived from an EMBL/GenBank/DDBJ whole genome shotgun (WGS) entry which is preliminary data.</text>
</comment>
<sequence length="204" mass="23135">MFCCEDLRIEPRSDERSGFISASFFGTRLTDSMVLAFLTWLWYGEEIETVGLPSFQVAYFFDDSIIQVRNLEGRAKCEVLLDSDNPSVATLGPSVPSSESLNCFKVGCKQRWLEVTGLCMIDHSPLPGFGFVLELCGAREVSAWRIIIHSLRFPSDFRCSPTHAEKWGRESEGVHHDLQAHHRHGTRSRAESSKRFSSVEFQLK</sequence>
<feature type="region of interest" description="Disordered" evidence="1">
    <location>
        <begin position="178"/>
        <end position="204"/>
    </location>
</feature>
<gene>
    <name evidence="2" type="ORF">KC19_6G166600</name>
</gene>
<dbReference type="AlphaFoldDB" id="A0A8T0HH87"/>
<accession>A0A8T0HH87</accession>
<name>A0A8T0HH87_CERPU</name>
<feature type="compositionally biased region" description="Polar residues" evidence="1">
    <location>
        <begin position="195"/>
        <end position="204"/>
    </location>
</feature>
<protein>
    <submittedName>
        <fullName evidence="2">Uncharacterized protein</fullName>
    </submittedName>
</protein>